<dbReference type="GO" id="GO:0015031">
    <property type="term" value="P:protein transport"/>
    <property type="evidence" value="ECO:0007669"/>
    <property type="project" value="UniProtKB-KW"/>
</dbReference>
<keyword evidence="7" id="KW-0472">Membrane</keyword>
<evidence type="ECO:0000256" key="6">
    <source>
        <dbReference type="ARBA" id="ARBA00023010"/>
    </source>
</evidence>
<dbReference type="EMBL" id="CAFBNC010000035">
    <property type="protein sequence ID" value="CAB4934948.1"/>
    <property type="molecule type" value="Genomic_DNA"/>
</dbReference>
<dbReference type="InterPro" id="IPR003369">
    <property type="entry name" value="TatA/B/E"/>
</dbReference>
<sequence length="126" mass="13155">MFNVGGGEIIVILLLALLVLGPDKLPSTAKKMGKFLHEFRRMTSGFEQEVRKAMDLGDLGLKGGGSSTSGDAIHRASNGPNLVGPRSTSGDDQSSPAETPTISPSKKAFVADLSDRPMNDGESPAT</sequence>
<evidence type="ECO:0000313" key="9">
    <source>
        <dbReference type="EMBL" id="CAB4323226.1"/>
    </source>
</evidence>
<evidence type="ECO:0000256" key="2">
    <source>
        <dbReference type="ARBA" id="ARBA00022448"/>
    </source>
</evidence>
<name>A0A6J5YEY4_9ZZZZ</name>
<evidence type="ECO:0000256" key="3">
    <source>
        <dbReference type="ARBA" id="ARBA00022692"/>
    </source>
</evidence>
<evidence type="ECO:0000256" key="5">
    <source>
        <dbReference type="ARBA" id="ARBA00022989"/>
    </source>
</evidence>
<feature type="compositionally biased region" description="Polar residues" evidence="8">
    <location>
        <begin position="86"/>
        <end position="104"/>
    </location>
</feature>
<evidence type="ECO:0000256" key="1">
    <source>
        <dbReference type="ARBA" id="ARBA00004167"/>
    </source>
</evidence>
<keyword evidence="3" id="KW-0812">Transmembrane</keyword>
<reference evidence="9" key="1">
    <citation type="submission" date="2020-05" db="EMBL/GenBank/DDBJ databases">
        <authorList>
            <person name="Chiriac C."/>
            <person name="Salcher M."/>
            <person name="Ghai R."/>
            <person name="Kavagutti S V."/>
        </authorList>
    </citation>
    <scope>NUCLEOTIDE SEQUENCE</scope>
</reference>
<keyword evidence="2" id="KW-0813">Transport</keyword>
<evidence type="ECO:0000256" key="8">
    <source>
        <dbReference type="SAM" id="MobiDB-lite"/>
    </source>
</evidence>
<keyword evidence="4" id="KW-0653">Protein transport</keyword>
<dbReference type="EMBL" id="CAEMXZ010000033">
    <property type="protein sequence ID" value="CAB4323226.1"/>
    <property type="molecule type" value="Genomic_DNA"/>
</dbReference>
<dbReference type="AlphaFoldDB" id="A0A6J5YEY4"/>
<comment type="subcellular location">
    <subcellularLocation>
        <location evidence="1">Membrane</location>
        <topology evidence="1">Single-pass membrane protein</topology>
    </subcellularLocation>
</comment>
<dbReference type="PRINTS" id="PR01506">
    <property type="entry name" value="TATBPROTEIN"/>
</dbReference>
<proteinExistence type="predicted"/>
<evidence type="ECO:0000256" key="4">
    <source>
        <dbReference type="ARBA" id="ARBA00022927"/>
    </source>
</evidence>
<dbReference type="Gene3D" id="1.20.5.3310">
    <property type="match status" value="1"/>
</dbReference>
<dbReference type="Pfam" id="PF02416">
    <property type="entry name" value="TatA_B_E"/>
    <property type="match status" value="1"/>
</dbReference>
<accession>A0A6J5YEY4</accession>
<evidence type="ECO:0000313" key="10">
    <source>
        <dbReference type="EMBL" id="CAB4934948.1"/>
    </source>
</evidence>
<protein>
    <submittedName>
        <fullName evidence="9">Unannotated protein</fullName>
    </submittedName>
</protein>
<gene>
    <name evidence="9" type="ORF">UFOPK1392_00977</name>
    <name evidence="10" type="ORF">UFOPK3733_00903</name>
</gene>
<keyword evidence="5" id="KW-1133">Transmembrane helix</keyword>
<dbReference type="PANTHER" id="PTHR33162:SF1">
    <property type="entry name" value="SEC-INDEPENDENT PROTEIN TRANSLOCASE PROTEIN TATA, CHLOROPLASTIC"/>
    <property type="match status" value="1"/>
</dbReference>
<dbReference type="PANTHER" id="PTHR33162">
    <property type="entry name" value="SEC-INDEPENDENT PROTEIN TRANSLOCASE PROTEIN TATA, CHLOROPLASTIC"/>
    <property type="match status" value="1"/>
</dbReference>
<feature type="region of interest" description="Disordered" evidence="8">
    <location>
        <begin position="57"/>
        <end position="126"/>
    </location>
</feature>
<keyword evidence="6" id="KW-0811">Translocation</keyword>
<dbReference type="GO" id="GO:0016020">
    <property type="term" value="C:membrane"/>
    <property type="evidence" value="ECO:0007669"/>
    <property type="project" value="UniProtKB-SubCell"/>
</dbReference>
<organism evidence="9">
    <name type="scientific">freshwater metagenome</name>
    <dbReference type="NCBI Taxonomy" id="449393"/>
    <lineage>
        <taxon>unclassified sequences</taxon>
        <taxon>metagenomes</taxon>
        <taxon>ecological metagenomes</taxon>
    </lineage>
</organism>
<evidence type="ECO:0000256" key="7">
    <source>
        <dbReference type="ARBA" id="ARBA00023136"/>
    </source>
</evidence>